<evidence type="ECO:0000259" key="9">
    <source>
        <dbReference type="Pfam" id="PF12704"/>
    </source>
</evidence>
<dbReference type="GO" id="GO:0022857">
    <property type="term" value="F:transmembrane transporter activity"/>
    <property type="evidence" value="ECO:0007669"/>
    <property type="project" value="TreeGrafter"/>
</dbReference>
<sequence length="406" mass="44397">MNYGNLIVIALRALNNNKLRGFLTMLGIIIGVSSVISMLAIGEGSKRSIEKQIEELGANMVVVTPTNALVGGIRQNGVIVQTLKLEDYRAIESEVPYLESCSPYVTKSGQAIFGSYNTPTFIYGVNEDYMDIRRLTVAKGEMFSDQDMKMAAKVCVVGQTIVDNLFKNGEDPLGQVIRFDKIPFRIIGVLAPKGYNSMGRDQDDIIVAPFTTIQKRLLAIPYMHGIYASVVDEKYTAKVIQEITGVLRQTHGISGVQEDDFNVRSLEEMSAILTMATKVLTILLACIGGISLLVGGIGIMNIMYVSVTERTREIGLRMSIGAKGRHILFQFLIEAVIISVSGGIIGVLFGVGAALALRSLLGWPVSVLLYSVVISFLVCTFTGVFFGWYPARKASRLNPIDAIRYE</sequence>
<dbReference type="GO" id="GO:0005886">
    <property type="term" value="C:plasma membrane"/>
    <property type="evidence" value="ECO:0007669"/>
    <property type="project" value="UniProtKB-SubCell"/>
</dbReference>
<comment type="similarity">
    <text evidence="6">Belongs to the ABC-4 integral membrane protein family.</text>
</comment>
<keyword evidence="4 7" id="KW-1133">Transmembrane helix</keyword>
<evidence type="ECO:0000256" key="4">
    <source>
        <dbReference type="ARBA" id="ARBA00022989"/>
    </source>
</evidence>
<keyword evidence="5 7" id="KW-0472">Membrane</keyword>
<evidence type="ECO:0000313" key="11">
    <source>
        <dbReference type="Proteomes" id="UP000286063"/>
    </source>
</evidence>
<dbReference type="OrthoDB" id="9770036at2"/>
<dbReference type="InterPro" id="IPR003838">
    <property type="entry name" value="ABC3_permease_C"/>
</dbReference>
<dbReference type="AlphaFoldDB" id="A0A413IKX0"/>
<feature type="domain" description="MacB-like periplasmic core" evidence="9">
    <location>
        <begin position="22"/>
        <end position="244"/>
    </location>
</feature>
<dbReference type="InterPro" id="IPR025857">
    <property type="entry name" value="MacB_PCD"/>
</dbReference>
<dbReference type="EMBL" id="QSCR01000025">
    <property type="protein sequence ID" value="RGY15188.1"/>
    <property type="molecule type" value="Genomic_DNA"/>
</dbReference>
<evidence type="ECO:0000256" key="5">
    <source>
        <dbReference type="ARBA" id="ARBA00023136"/>
    </source>
</evidence>
<dbReference type="PANTHER" id="PTHR30572">
    <property type="entry name" value="MEMBRANE COMPONENT OF TRANSPORTER-RELATED"/>
    <property type="match status" value="1"/>
</dbReference>
<evidence type="ECO:0000256" key="6">
    <source>
        <dbReference type="ARBA" id="ARBA00038076"/>
    </source>
</evidence>
<evidence type="ECO:0000256" key="3">
    <source>
        <dbReference type="ARBA" id="ARBA00022692"/>
    </source>
</evidence>
<dbReference type="Proteomes" id="UP000286063">
    <property type="component" value="Unassembled WGS sequence"/>
</dbReference>
<dbReference type="InterPro" id="IPR050250">
    <property type="entry name" value="Macrolide_Exporter_MacB"/>
</dbReference>
<dbReference type="RefSeq" id="WP_117775314.1">
    <property type="nucleotide sequence ID" value="NZ_CAUGOG010000017.1"/>
</dbReference>
<proteinExistence type="inferred from homology"/>
<dbReference type="Pfam" id="PF02687">
    <property type="entry name" value="FtsX"/>
    <property type="match status" value="1"/>
</dbReference>
<comment type="caution">
    <text evidence="10">The sequence shown here is derived from an EMBL/GenBank/DDBJ whole genome shotgun (WGS) entry which is preliminary data.</text>
</comment>
<comment type="subcellular location">
    <subcellularLocation>
        <location evidence="1">Cell membrane</location>
        <topology evidence="1">Multi-pass membrane protein</topology>
    </subcellularLocation>
</comment>
<feature type="transmembrane region" description="Helical" evidence="7">
    <location>
        <begin position="367"/>
        <end position="389"/>
    </location>
</feature>
<feature type="transmembrane region" description="Helical" evidence="7">
    <location>
        <begin position="21"/>
        <end position="42"/>
    </location>
</feature>
<evidence type="ECO:0000256" key="7">
    <source>
        <dbReference type="SAM" id="Phobius"/>
    </source>
</evidence>
<keyword evidence="2" id="KW-1003">Cell membrane</keyword>
<evidence type="ECO:0000259" key="8">
    <source>
        <dbReference type="Pfam" id="PF02687"/>
    </source>
</evidence>
<organism evidence="10 11">
    <name type="scientific">Butyricimonas virosa</name>
    <dbReference type="NCBI Taxonomy" id="544645"/>
    <lineage>
        <taxon>Bacteria</taxon>
        <taxon>Pseudomonadati</taxon>
        <taxon>Bacteroidota</taxon>
        <taxon>Bacteroidia</taxon>
        <taxon>Bacteroidales</taxon>
        <taxon>Odoribacteraceae</taxon>
        <taxon>Butyricimonas</taxon>
    </lineage>
</organism>
<evidence type="ECO:0000256" key="1">
    <source>
        <dbReference type="ARBA" id="ARBA00004651"/>
    </source>
</evidence>
<name>A0A413IKX0_9BACT</name>
<keyword evidence="3 7" id="KW-0812">Transmembrane</keyword>
<reference evidence="10 11" key="1">
    <citation type="submission" date="2018-08" db="EMBL/GenBank/DDBJ databases">
        <title>A genome reference for cultivated species of the human gut microbiota.</title>
        <authorList>
            <person name="Zou Y."/>
            <person name="Xue W."/>
            <person name="Luo G."/>
        </authorList>
    </citation>
    <scope>NUCLEOTIDE SEQUENCE [LARGE SCALE GENOMIC DNA]</scope>
    <source>
        <strain evidence="10 11">OF02-7</strain>
    </source>
</reference>
<dbReference type="PANTHER" id="PTHR30572:SF4">
    <property type="entry name" value="ABC TRANSPORTER PERMEASE YTRF"/>
    <property type="match status" value="1"/>
</dbReference>
<feature type="transmembrane region" description="Helical" evidence="7">
    <location>
        <begin position="328"/>
        <end position="355"/>
    </location>
</feature>
<gene>
    <name evidence="10" type="ORF">DXA50_13240</name>
</gene>
<protein>
    <submittedName>
        <fullName evidence="10">ABC transporter permease</fullName>
    </submittedName>
</protein>
<feature type="transmembrane region" description="Helical" evidence="7">
    <location>
        <begin position="279"/>
        <end position="307"/>
    </location>
</feature>
<evidence type="ECO:0000313" key="10">
    <source>
        <dbReference type="EMBL" id="RGY15188.1"/>
    </source>
</evidence>
<feature type="domain" description="ABC3 transporter permease C-terminal" evidence="8">
    <location>
        <begin position="287"/>
        <end position="399"/>
    </location>
</feature>
<evidence type="ECO:0000256" key="2">
    <source>
        <dbReference type="ARBA" id="ARBA00022475"/>
    </source>
</evidence>
<dbReference type="Pfam" id="PF12704">
    <property type="entry name" value="MacB_PCD"/>
    <property type="match status" value="1"/>
</dbReference>
<accession>A0A413IKX0</accession>